<reference evidence="2 3" key="1">
    <citation type="submission" date="2010-12" db="EMBL/GenBank/DDBJ databases">
        <authorList>
            <person name="Muzny D."/>
            <person name="Qin X."/>
            <person name="Buhay C."/>
            <person name="Dugan-Rocha S."/>
            <person name="Ding Y."/>
            <person name="Chen G."/>
            <person name="Hawes A."/>
            <person name="Holder M."/>
            <person name="Jhangiani S."/>
            <person name="Johnson A."/>
            <person name="Khan Z."/>
            <person name="Li Z."/>
            <person name="Liu W."/>
            <person name="Liu X."/>
            <person name="Perez L."/>
            <person name="Shen H."/>
            <person name="Wang Q."/>
            <person name="Watt J."/>
            <person name="Xi L."/>
            <person name="Xin Y."/>
            <person name="Zhou J."/>
            <person name="Deng J."/>
            <person name="Jiang H."/>
            <person name="Liu Y."/>
            <person name="Qu J."/>
            <person name="Song X.-Z."/>
            <person name="Zhang L."/>
            <person name="Villasana D."/>
            <person name="Johnson A."/>
            <person name="Liu J."/>
            <person name="Liyanage D."/>
            <person name="Lorensuhewa L."/>
            <person name="Robinson T."/>
            <person name="Song A."/>
            <person name="Song B.-B."/>
            <person name="Dinh H."/>
            <person name="Thornton R."/>
            <person name="Coyle M."/>
            <person name="Francisco L."/>
            <person name="Jackson L."/>
            <person name="Javaid M."/>
            <person name="Korchina V."/>
            <person name="Kovar C."/>
            <person name="Mata R."/>
            <person name="Mathew T."/>
            <person name="Ngo R."/>
            <person name="Nguyen L."/>
            <person name="Nguyen N."/>
            <person name="Okwuonu G."/>
            <person name="Ongeri F."/>
            <person name="Pham C."/>
            <person name="Simmons D."/>
            <person name="Wilczek-Boney K."/>
            <person name="Hale W."/>
            <person name="Jakkamsetti A."/>
            <person name="Pham P."/>
            <person name="Ruth R."/>
            <person name="San Lucas F."/>
            <person name="Warren J."/>
            <person name="Zhang J."/>
            <person name="Zhao Z."/>
            <person name="Zhou C."/>
            <person name="Zhu D."/>
            <person name="Lee S."/>
            <person name="Bess C."/>
            <person name="Blankenburg K."/>
            <person name="Forbes L."/>
            <person name="Fu Q."/>
            <person name="Gubbala S."/>
            <person name="Hirani K."/>
            <person name="Jayaseelan J.C."/>
            <person name="Lara F."/>
            <person name="Munidasa M."/>
            <person name="Palculict T."/>
            <person name="Patil S."/>
            <person name="Pu L.-L."/>
            <person name="Saada N."/>
            <person name="Tang L."/>
            <person name="Weissenberger G."/>
            <person name="Zhu Y."/>
            <person name="Hemphill L."/>
            <person name="Shang Y."/>
            <person name="Youmans B."/>
            <person name="Ayvaz T."/>
            <person name="Ross M."/>
            <person name="Santibanez J."/>
            <person name="Aqrawi P."/>
            <person name="Gross S."/>
            <person name="Joshi V."/>
            <person name="Fowler G."/>
            <person name="Nazareth L."/>
            <person name="Reid J."/>
            <person name="Worley K."/>
            <person name="Petrosino J."/>
            <person name="Highlander S."/>
            <person name="Gibbs R."/>
        </authorList>
    </citation>
    <scope>NUCLEOTIDE SEQUENCE [LARGE SCALE GENOMIC DNA]</scope>
    <source>
        <strain evidence="2 3">DSM 10105</strain>
    </source>
</reference>
<dbReference type="AlphaFoldDB" id="E6K0R5"/>
<keyword evidence="1" id="KW-1133">Transmembrane helix</keyword>
<dbReference type="InterPro" id="IPR039672">
    <property type="entry name" value="MFS_2"/>
</dbReference>
<keyword evidence="1" id="KW-0472">Membrane</keyword>
<dbReference type="InterPro" id="IPR036259">
    <property type="entry name" value="MFS_trans_sf"/>
</dbReference>
<keyword evidence="3" id="KW-1185">Reference proteome</keyword>
<accession>E6K0R5</accession>
<gene>
    <name evidence="2" type="ORF">HMPREF0620_0401</name>
</gene>
<dbReference type="eggNOG" id="COG2211">
    <property type="taxonomic scope" value="Bacteria"/>
</dbReference>
<name>E6K0R5_PARDN</name>
<dbReference type="PATRIC" id="fig|864564.6.peg.1311"/>
<feature type="transmembrane region" description="Helical" evidence="1">
    <location>
        <begin position="106"/>
        <end position="126"/>
    </location>
</feature>
<evidence type="ECO:0000256" key="1">
    <source>
        <dbReference type="SAM" id="Phobius"/>
    </source>
</evidence>
<dbReference type="GO" id="GO:0015293">
    <property type="term" value="F:symporter activity"/>
    <property type="evidence" value="ECO:0007669"/>
    <property type="project" value="InterPro"/>
</dbReference>
<feature type="transmembrane region" description="Helical" evidence="1">
    <location>
        <begin position="182"/>
        <end position="203"/>
    </location>
</feature>
<dbReference type="PANTHER" id="PTHR11328">
    <property type="entry name" value="MAJOR FACILITATOR SUPERFAMILY DOMAIN-CONTAINING PROTEIN"/>
    <property type="match status" value="1"/>
</dbReference>
<dbReference type="RefSeq" id="WP_006290201.1">
    <property type="nucleotide sequence ID" value="NZ_AP012333.1"/>
</dbReference>
<feature type="transmembrane region" description="Helical" evidence="1">
    <location>
        <begin position="156"/>
        <end position="176"/>
    </location>
</feature>
<evidence type="ECO:0008006" key="4">
    <source>
        <dbReference type="Google" id="ProtNLM"/>
    </source>
</evidence>
<dbReference type="GO" id="GO:0005886">
    <property type="term" value="C:plasma membrane"/>
    <property type="evidence" value="ECO:0007669"/>
    <property type="project" value="TreeGrafter"/>
</dbReference>
<dbReference type="HOGENOM" id="CLU_1026171_0_0_11"/>
<evidence type="ECO:0000313" key="2">
    <source>
        <dbReference type="EMBL" id="EFT83396.1"/>
    </source>
</evidence>
<feature type="transmembrane region" description="Helical" evidence="1">
    <location>
        <begin position="21"/>
        <end position="39"/>
    </location>
</feature>
<dbReference type="GO" id="GO:0008643">
    <property type="term" value="P:carbohydrate transport"/>
    <property type="evidence" value="ECO:0007669"/>
    <property type="project" value="InterPro"/>
</dbReference>
<protein>
    <recommendedName>
        <fullName evidence="4">Major facilitator superfamily (MFS) profile domain-containing protein</fullName>
    </recommendedName>
</protein>
<evidence type="ECO:0000313" key="3">
    <source>
        <dbReference type="Proteomes" id="UP000004946"/>
    </source>
</evidence>
<dbReference type="EMBL" id="AEON01000001">
    <property type="protein sequence ID" value="EFT83396.1"/>
    <property type="molecule type" value="Genomic_DNA"/>
</dbReference>
<dbReference type="Gene3D" id="1.20.1250.20">
    <property type="entry name" value="MFS general substrate transporter like domains"/>
    <property type="match status" value="1"/>
</dbReference>
<dbReference type="Pfam" id="PF13347">
    <property type="entry name" value="MFS_2"/>
    <property type="match status" value="1"/>
</dbReference>
<proteinExistence type="predicted"/>
<feature type="transmembrane region" description="Helical" evidence="1">
    <location>
        <begin position="80"/>
        <end position="100"/>
    </location>
</feature>
<comment type="caution">
    <text evidence="2">The sequence shown here is derived from an EMBL/GenBank/DDBJ whole genome shotgun (WGS) entry which is preliminary data.</text>
</comment>
<sequence length="271" mass="28815">MGESLSKTFKNKNFQVFIGSDILYWIALTVFQTGMPYYVTVLMGFDTGKTSIFFVGMTILSLCFYAPVNILAKKIGKKKLVAFAFFFFCLAFFATAFSGTLGIPSMVWAVVLAVLASIPMAILGILPQAVLADIAEADSITSDENRSGMFYAARTFSMKLGQSLAMIIFTSVALIGTKGFGYRATAIVATVLCLIGGLIFLAYRENRVLGVIGSHGGDGQLQTVAGMDAVEVTQATEIAEMTEAQAGAGHVVEAQAQTQADHGAQAGQMAE</sequence>
<dbReference type="KEGG" id="pdo:PSDT_1195"/>
<dbReference type="PANTHER" id="PTHR11328:SF24">
    <property type="entry name" value="MAJOR FACILITATOR SUPERFAMILY (MFS) PROFILE DOMAIN-CONTAINING PROTEIN"/>
    <property type="match status" value="1"/>
</dbReference>
<dbReference type="Proteomes" id="UP000004946">
    <property type="component" value="Chromosome"/>
</dbReference>
<keyword evidence="1" id="KW-0812">Transmembrane</keyword>
<dbReference type="SUPFAM" id="SSF103473">
    <property type="entry name" value="MFS general substrate transporter"/>
    <property type="match status" value="1"/>
</dbReference>
<organism evidence="2 3">
    <name type="scientific">Parascardovia denticolens DSM 10105 = JCM 12538</name>
    <dbReference type="NCBI Taxonomy" id="864564"/>
    <lineage>
        <taxon>Bacteria</taxon>
        <taxon>Bacillati</taxon>
        <taxon>Actinomycetota</taxon>
        <taxon>Actinomycetes</taxon>
        <taxon>Bifidobacteriales</taxon>
        <taxon>Bifidobacteriaceae</taxon>
        <taxon>Parascardovia</taxon>
    </lineage>
</organism>
<feature type="transmembrane region" description="Helical" evidence="1">
    <location>
        <begin position="51"/>
        <end position="68"/>
    </location>
</feature>